<dbReference type="Pfam" id="PF13515">
    <property type="entry name" value="FUSC_2"/>
    <property type="match status" value="1"/>
</dbReference>
<evidence type="ECO:0000256" key="5">
    <source>
        <dbReference type="SAM" id="Phobius"/>
    </source>
</evidence>
<dbReference type="AlphaFoldDB" id="A0AAW7JMI1"/>
<evidence type="ECO:0000259" key="6">
    <source>
        <dbReference type="Pfam" id="PF13515"/>
    </source>
</evidence>
<feature type="transmembrane region" description="Helical" evidence="5">
    <location>
        <begin position="416"/>
        <end position="442"/>
    </location>
</feature>
<organism evidence="7 8">
    <name type="scientific">Collinsella ihumii</name>
    <dbReference type="NCBI Taxonomy" id="1720204"/>
    <lineage>
        <taxon>Bacteria</taxon>
        <taxon>Bacillati</taxon>
        <taxon>Actinomycetota</taxon>
        <taxon>Coriobacteriia</taxon>
        <taxon>Coriobacteriales</taxon>
        <taxon>Coriobacteriaceae</taxon>
        <taxon>Collinsella</taxon>
    </lineage>
</organism>
<dbReference type="RefSeq" id="WP_289826443.1">
    <property type="nucleotide sequence ID" value="NZ_JAUEIR010000001.1"/>
</dbReference>
<feature type="transmembrane region" description="Helical" evidence="5">
    <location>
        <begin position="109"/>
        <end position="126"/>
    </location>
</feature>
<reference evidence="7" key="1">
    <citation type="submission" date="2023-06" db="EMBL/GenBank/DDBJ databases">
        <authorList>
            <person name="Zeman M."/>
            <person name="Kubasova T."/>
            <person name="Jahodarova E."/>
            <person name="Nykrynova M."/>
            <person name="Rychlik I."/>
        </authorList>
    </citation>
    <scope>NUCLEOTIDE SEQUENCE</scope>
    <source>
        <strain evidence="7">15_COKtk</strain>
    </source>
</reference>
<accession>A0AAW7JMI1</accession>
<comment type="subcellular location">
    <subcellularLocation>
        <location evidence="1">Membrane</location>
        <topology evidence="1">Multi-pass membrane protein</topology>
    </subcellularLocation>
</comment>
<feature type="transmembrane region" description="Helical" evidence="5">
    <location>
        <begin position="57"/>
        <end position="77"/>
    </location>
</feature>
<feature type="transmembrane region" description="Helical" evidence="5">
    <location>
        <begin position="462"/>
        <end position="482"/>
    </location>
</feature>
<dbReference type="EMBL" id="JAUEIR010000001">
    <property type="protein sequence ID" value="MDN0068262.1"/>
    <property type="molecule type" value="Genomic_DNA"/>
</dbReference>
<evidence type="ECO:0000256" key="4">
    <source>
        <dbReference type="ARBA" id="ARBA00023136"/>
    </source>
</evidence>
<dbReference type="GO" id="GO:0016020">
    <property type="term" value="C:membrane"/>
    <property type="evidence" value="ECO:0007669"/>
    <property type="project" value="UniProtKB-SubCell"/>
</dbReference>
<sequence>MVDIRHAGQQAKERLSDALSSGALYTLLFASIIALFGSTYTMIISPIIVIFRTKRNVAFSTSLLGRILITLPFLNILSYLATLNIVCCIALNIIVPFLLVVIQSNQFDQKAYFGYVMAFVFLELITHTPDEFLIQLASTVFATVVLVVVLYVTRWYKGRSRDPERELDESLGHLAELLDRLADGESPALLSQEFLKLEKTFDRLCFSSRKLFQEPNRPTLKYYLYATLFQRAIYLLSDPAWRSGREHDVDLSVFHHVAAMVRQVRAASTPAECAAVHRMLKMILSMVDLPEGRTRIFFHSVLHTLMLITSQAPERRRYLPWRVAPLRDIAANFIHHLDSDSFEFRFATRLSVVLVITCSMSMLWGANHVYWVPLNAFLLLMPSYEESTHRMRTRPLGTAIGCIVVFAASHIIHDPLAVYCFCMVMILLVYACTPGSWVQAIFATSFALMMTSLTIDETTAMALRLFYVLMAVGIVLVINYLVLPSKREKIFECNKRQLNGIIKAYWGFVERSVTEHVELRISGEMLSAYHLVYDEAIAYVRAIDDEEVRNYEESRLVTRWHMFSELEQIEYLVQAGELDDEDLALIRYIALTLKDRTMPMSRSYLPGKLIPQIHSEDLRYALEHYMANRIKLK</sequence>
<dbReference type="InterPro" id="IPR049453">
    <property type="entry name" value="Memb_transporter_dom"/>
</dbReference>
<feature type="transmembrane region" description="Helical" evidence="5">
    <location>
        <begin position="391"/>
        <end position="409"/>
    </location>
</feature>
<evidence type="ECO:0000256" key="3">
    <source>
        <dbReference type="ARBA" id="ARBA00022989"/>
    </source>
</evidence>
<keyword evidence="4 5" id="KW-0472">Membrane</keyword>
<proteinExistence type="predicted"/>
<evidence type="ECO:0000256" key="2">
    <source>
        <dbReference type="ARBA" id="ARBA00022692"/>
    </source>
</evidence>
<feature type="transmembrane region" description="Helical" evidence="5">
    <location>
        <begin position="23"/>
        <end position="50"/>
    </location>
</feature>
<keyword evidence="2 5" id="KW-0812">Transmembrane</keyword>
<reference evidence="7" key="2">
    <citation type="submission" date="2023-08" db="EMBL/GenBank/DDBJ databases">
        <title>Identification and characterization of horizontal gene transfer across gut microbiota members of farm animals based on homology search.</title>
        <authorList>
            <person name="Schwarzerova J."/>
            <person name="Nykrynova M."/>
            <person name="Jureckova K."/>
            <person name="Cejkova D."/>
            <person name="Rychlik I."/>
        </authorList>
    </citation>
    <scope>NUCLEOTIDE SEQUENCE</scope>
    <source>
        <strain evidence="7">15_COKtk</strain>
    </source>
</reference>
<feature type="domain" description="Integral membrane bound transporter" evidence="6">
    <location>
        <begin position="360"/>
        <end position="478"/>
    </location>
</feature>
<evidence type="ECO:0000313" key="7">
    <source>
        <dbReference type="EMBL" id="MDN0068262.1"/>
    </source>
</evidence>
<evidence type="ECO:0000313" key="8">
    <source>
        <dbReference type="Proteomes" id="UP001168505"/>
    </source>
</evidence>
<dbReference type="Proteomes" id="UP001168505">
    <property type="component" value="Unassembled WGS sequence"/>
</dbReference>
<comment type="caution">
    <text evidence="7">The sequence shown here is derived from an EMBL/GenBank/DDBJ whole genome shotgun (WGS) entry which is preliminary data.</text>
</comment>
<name>A0AAW7JMI1_9ACTN</name>
<feature type="transmembrane region" description="Helical" evidence="5">
    <location>
        <begin position="83"/>
        <end position="102"/>
    </location>
</feature>
<gene>
    <name evidence="7" type="ORF">QVN40_00920</name>
</gene>
<protein>
    <submittedName>
        <fullName evidence="7">FUSC family protein</fullName>
    </submittedName>
</protein>
<feature type="transmembrane region" description="Helical" evidence="5">
    <location>
        <begin position="132"/>
        <end position="152"/>
    </location>
</feature>
<keyword evidence="3 5" id="KW-1133">Transmembrane helix</keyword>
<feature type="transmembrane region" description="Helical" evidence="5">
    <location>
        <begin position="350"/>
        <end position="371"/>
    </location>
</feature>
<evidence type="ECO:0000256" key="1">
    <source>
        <dbReference type="ARBA" id="ARBA00004141"/>
    </source>
</evidence>